<dbReference type="AlphaFoldDB" id="A0AA96VHD1"/>
<dbReference type="PANTHER" id="PTHR10091:SF0">
    <property type="entry name" value="GALACTOSE MUTAROTASE"/>
    <property type="match status" value="1"/>
</dbReference>
<dbReference type="GO" id="GO:0033499">
    <property type="term" value="P:galactose catabolic process via UDP-galactose, Leloir pathway"/>
    <property type="evidence" value="ECO:0007669"/>
    <property type="project" value="TreeGrafter"/>
</dbReference>
<dbReference type="RefSeq" id="WP_248054431.1">
    <property type="nucleotide sequence ID" value="NZ_CP118734.1"/>
</dbReference>
<dbReference type="EMBL" id="CP118734">
    <property type="protein sequence ID" value="WNY49867.1"/>
    <property type="molecule type" value="Genomic_DNA"/>
</dbReference>
<evidence type="ECO:0000313" key="1">
    <source>
        <dbReference type="EMBL" id="WNY49867.1"/>
    </source>
</evidence>
<evidence type="ECO:0000313" key="2">
    <source>
        <dbReference type="Proteomes" id="UP001301526"/>
    </source>
</evidence>
<dbReference type="Proteomes" id="UP001301526">
    <property type="component" value="Chromosome"/>
</dbReference>
<dbReference type="InterPro" id="IPR011013">
    <property type="entry name" value="Gal_mutarotase_sf_dom"/>
</dbReference>
<reference evidence="1 2" key="1">
    <citation type="submission" date="2023-02" db="EMBL/GenBank/DDBJ databases">
        <title>Streptococcus sp. Genome Sequencing and Assembly.</title>
        <authorList>
            <person name="Shore S.M."/>
            <person name="Nicholson T.L."/>
        </authorList>
    </citation>
    <scope>NUCLEOTIDE SEQUENCE [LARGE SCALE GENOMIC DNA]</scope>
    <source>
        <strain evidence="1 2">29892</strain>
    </source>
</reference>
<keyword evidence="2" id="KW-1185">Reference proteome</keyword>
<dbReference type="GO" id="GO:0006006">
    <property type="term" value="P:glucose metabolic process"/>
    <property type="evidence" value="ECO:0007669"/>
    <property type="project" value="TreeGrafter"/>
</dbReference>
<protein>
    <submittedName>
        <fullName evidence="1">Galactose-1-epimerase</fullName>
    </submittedName>
</protein>
<dbReference type="InterPro" id="IPR008183">
    <property type="entry name" value="Aldose_1/G6P_1-epimerase"/>
</dbReference>
<dbReference type="SUPFAM" id="SSF74650">
    <property type="entry name" value="Galactose mutarotase-like"/>
    <property type="match status" value="1"/>
</dbReference>
<accession>A0AA96VHD1</accession>
<dbReference type="GO" id="GO:0030246">
    <property type="term" value="F:carbohydrate binding"/>
    <property type="evidence" value="ECO:0007669"/>
    <property type="project" value="InterPro"/>
</dbReference>
<gene>
    <name evidence="1" type="ORF">PW220_04315</name>
</gene>
<proteinExistence type="predicted"/>
<organism evidence="1 2">
    <name type="scientific">Streptococcus iners subsp. hyiners</name>
    <dbReference type="NCBI Taxonomy" id="3028083"/>
    <lineage>
        <taxon>Bacteria</taxon>
        <taxon>Bacillati</taxon>
        <taxon>Bacillota</taxon>
        <taxon>Bacilli</taxon>
        <taxon>Lactobacillales</taxon>
        <taxon>Streptococcaceae</taxon>
        <taxon>Streptococcus</taxon>
        <taxon>Streptococcus iners</taxon>
    </lineage>
</organism>
<name>A0AA96VHD1_9STRE</name>
<dbReference type="Gene3D" id="2.70.98.10">
    <property type="match status" value="1"/>
</dbReference>
<dbReference type="PANTHER" id="PTHR10091">
    <property type="entry name" value="ALDOSE-1-EPIMERASE"/>
    <property type="match status" value="1"/>
</dbReference>
<dbReference type="GO" id="GO:0004034">
    <property type="term" value="F:aldose 1-epimerase activity"/>
    <property type="evidence" value="ECO:0007669"/>
    <property type="project" value="TreeGrafter"/>
</dbReference>
<dbReference type="Pfam" id="PF01263">
    <property type="entry name" value="Aldose_epim"/>
    <property type="match status" value="1"/>
</dbReference>
<dbReference type="InterPro" id="IPR014718">
    <property type="entry name" value="GH-type_carb-bd"/>
</dbReference>
<sequence>MDLFVDCRYGIAGDIMNAIDIQPFGLGSLSYRLQNSKGMQVVLTDFGARIVQILLPVEEEKGLRNVCLSRHSAEEYQEPPYIGATVAPVAGRLFQGDITLYDRVLELTENGPGFSLHSGPKSASMQLWQSECDAKNNSVTFTLTLADNYNGFPGPIQLSASYCLREDNSLYVSYKGRSSQATLFNPTNHAFFNLAGNFMEPIHDHILQMEADRVQYYTEDGRFDGLHQVKQTPYDFRSEKSFGDGLSQSHPQLELLGGFDNCWLLTCPEKAATVTSPDGKIKLHLSTNQDGVVIYTYNNNNPKLAVKQGAFSLECLASIEESHLLEPEKTVESWTCYRFEY</sequence>